<feature type="non-terminal residue" evidence="4">
    <location>
        <position position="1"/>
    </location>
</feature>
<feature type="transmembrane region" description="Helical" evidence="2">
    <location>
        <begin position="44"/>
        <end position="63"/>
    </location>
</feature>
<keyword evidence="2" id="KW-1133">Transmembrane helix</keyword>
<protein>
    <recommendedName>
        <fullName evidence="3">NXPE C-terminal domain-containing protein</fullName>
    </recommendedName>
</protein>
<dbReference type="InterPro" id="IPR057106">
    <property type="entry name" value="NXPE4_C"/>
</dbReference>
<keyword evidence="2" id="KW-0472">Membrane</keyword>
<dbReference type="SUPFAM" id="SSF81296">
    <property type="entry name" value="E set domains"/>
    <property type="match status" value="1"/>
</dbReference>
<organism evidence="4 5">
    <name type="scientific">Pleurodeles waltl</name>
    <name type="common">Iberian ribbed newt</name>
    <dbReference type="NCBI Taxonomy" id="8319"/>
    <lineage>
        <taxon>Eukaryota</taxon>
        <taxon>Metazoa</taxon>
        <taxon>Chordata</taxon>
        <taxon>Craniata</taxon>
        <taxon>Vertebrata</taxon>
        <taxon>Euteleostomi</taxon>
        <taxon>Amphibia</taxon>
        <taxon>Batrachia</taxon>
        <taxon>Caudata</taxon>
        <taxon>Salamandroidea</taxon>
        <taxon>Salamandridae</taxon>
        <taxon>Pleurodelinae</taxon>
        <taxon>Pleurodeles</taxon>
    </lineage>
</organism>
<keyword evidence="2" id="KW-0812">Transmembrane</keyword>
<gene>
    <name evidence="4" type="ORF">NDU88_012141</name>
</gene>
<sequence length="410" mass="47198">AAQREIAHRHGAQPESPLCFQLDPQECVLCMINMWLHIWTKCNLRLFLTLIMVFVIGSIYYQFTQKSLLFRYFGKAQSCQGSQLDNYSPLSRKGSQPTQTDLQIRRFMSEIDRLVPNVTFSHKDNTTCALKSRAFIVKPRDRYCIGDKVTVQLDMYDYLGHRKTYGGDALRTRIYSPGVKAAASGSIQDFNNGTYHVHFMLFWEAKVRISLLLIHPSEGASALWRARNMGYKYVTHKGKFTSATQEVITQCGFELDSKEEVCEYLDERDEEAFYCVKPTQLPCGSLTELASLRTELTYLSNLELQLFDRPNLRVEIPHTIQDIEVFNCTDHGTTPKPKCEIGMWPPFPGGFVLQDIWTPVSCSMKRFRTPEEINSCLKGKTIYFMGDSTVKQWMNFLTDTVKSKWNLVLE</sequence>
<proteinExistence type="inferred from homology"/>
<name>A0AAV7S6I1_PLEWA</name>
<evidence type="ECO:0000259" key="3">
    <source>
        <dbReference type="Pfam" id="PF24536"/>
    </source>
</evidence>
<feature type="domain" description="NXPE C-terminal" evidence="3">
    <location>
        <begin position="357"/>
        <end position="403"/>
    </location>
</feature>
<dbReference type="PANTHER" id="PTHR16165:SF3">
    <property type="entry name" value="NXPE FAMILY MEMBER 1"/>
    <property type="match status" value="1"/>
</dbReference>
<keyword evidence="5" id="KW-1185">Reference proteome</keyword>
<dbReference type="InterPro" id="IPR014756">
    <property type="entry name" value="Ig_E-set"/>
</dbReference>
<evidence type="ECO:0000313" key="5">
    <source>
        <dbReference type="Proteomes" id="UP001066276"/>
    </source>
</evidence>
<evidence type="ECO:0000313" key="4">
    <source>
        <dbReference type="EMBL" id="KAJ1159491.1"/>
    </source>
</evidence>
<dbReference type="Pfam" id="PF24536">
    <property type="entry name" value="NXPE4_C"/>
    <property type="match status" value="1"/>
</dbReference>
<dbReference type="Pfam" id="PF06312">
    <property type="entry name" value="Neurexophilin"/>
    <property type="match status" value="1"/>
</dbReference>
<evidence type="ECO:0000256" key="1">
    <source>
        <dbReference type="ARBA" id="ARBA00005431"/>
    </source>
</evidence>
<comment type="similarity">
    <text evidence="1">Belongs to the NXPE family.</text>
</comment>
<dbReference type="InterPro" id="IPR026845">
    <property type="entry name" value="NXPH/NXPE"/>
</dbReference>
<dbReference type="AlphaFoldDB" id="A0AAV7S6I1"/>
<reference evidence="4" key="1">
    <citation type="journal article" date="2022" name="bioRxiv">
        <title>Sequencing and chromosome-scale assembly of the giantPleurodeles waltlgenome.</title>
        <authorList>
            <person name="Brown T."/>
            <person name="Elewa A."/>
            <person name="Iarovenko S."/>
            <person name="Subramanian E."/>
            <person name="Araus A.J."/>
            <person name="Petzold A."/>
            <person name="Susuki M."/>
            <person name="Suzuki K.-i.T."/>
            <person name="Hayashi T."/>
            <person name="Toyoda A."/>
            <person name="Oliveira C."/>
            <person name="Osipova E."/>
            <person name="Leigh N.D."/>
            <person name="Simon A."/>
            <person name="Yun M.H."/>
        </authorList>
    </citation>
    <scope>NUCLEOTIDE SEQUENCE</scope>
    <source>
        <strain evidence="4">20211129_DDA</strain>
        <tissue evidence="4">Liver</tissue>
    </source>
</reference>
<evidence type="ECO:0000256" key="2">
    <source>
        <dbReference type="SAM" id="Phobius"/>
    </source>
</evidence>
<comment type="caution">
    <text evidence="4">The sequence shown here is derived from an EMBL/GenBank/DDBJ whole genome shotgun (WGS) entry which is preliminary data.</text>
</comment>
<accession>A0AAV7S6I1</accession>
<dbReference type="EMBL" id="JANPWB010000009">
    <property type="protein sequence ID" value="KAJ1159491.1"/>
    <property type="molecule type" value="Genomic_DNA"/>
</dbReference>
<dbReference type="Proteomes" id="UP001066276">
    <property type="component" value="Chromosome 5"/>
</dbReference>
<dbReference type="PANTHER" id="PTHR16165">
    <property type="entry name" value="NXPE FAMILY MEMBER"/>
    <property type="match status" value="1"/>
</dbReference>